<sequence length="123" mass="13477">MLRPRAQPLTRAGYTLCAQAYAQLAELAGDFDLLAPTPTRFAGFGFMGVRARRQDMCSTAGGTPVLFCACILERDQRLAASSRRCVGNQFVNTGAVITDPSRRIHWRHGIRLVAVIEELPNNG</sequence>
<comment type="caution">
    <text evidence="1">The sequence shown here is derived from an EMBL/GenBank/DDBJ whole genome shotgun (WGS) entry which is preliminary data.</text>
</comment>
<keyword evidence="2" id="KW-1185">Reference proteome</keyword>
<reference evidence="2" key="1">
    <citation type="submission" date="2016-09" db="EMBL/GenBank/DDBJ databases">
        <authorList>
            <person name="Greninger A.L."/>
            <person name="Jerome K.R."/>
            <person name="Mcnair B."/>
            <person name="Wallis C."/>
            <person name="Fang F."/>
        </authorList>
    </citation>
    <scope>NUCLEOTIDE SEQUENCE [LARGE SCALE GENOMIC DNA]</scope>
    <source>
        <strain evidence="2">BC1_M4</strain>
    </source>
</reference>
<evidence type="ECO:0000313" key="1">
    <source>
        <dbReference type="EMBL" id="ODR05914.1"/>
    </source>
</evidence>
<gene>
    <name evidence="1" type="ORF">BHQ21_13215</name>
</gene>
<evidence type="ECO:0000313" key="2">
    <source>
        <dbReference type="Proteomes" id="UP000094224"/>
    </source>
</evidence>
<protein>
    <submittedName>
        <fullName evidence="1">Uncharacterized protein</fullName>
    </submittedName>
</protein>
<organism evidence="1 2">
    <name type="scientific">Mycobacterium sherrisii</name>
    <dbReference type="NCBI Taxonomy" id="243061"/>
    <lineage>
        <taxon>Bacteria</taxon>
        <taxon>Bacillati</taxon>
        <taxon>Actinomycetota</taxon>
        <taxon>Actinomycetes</taxon>
        <taxon>Mycobacteriales</taxon>
        <taxon>Mycobacteriaceae</taxon>
        <taxon>Mycobacterium</taxon>
        <taxon>Mycobacterium simiae complex</taxon>
    </lineage>
</organism>
<accession>A0A1E3SUU4</accession>
<dbReference type="AlphaFoldDB" id="A0A1E3SUU4"/>
<dbReference type="Proteomes" id="UP000094224">
    <property type="component" value="Unassembled WGS sequence"/>
</dbReference>
<dbReference type="EMBL" id="MIHC01000020">
    <property type="protein sequence ID" value="ODR05914.1"/>
    <property type="molecule type" value="Genomic_DNA"/>
</dbReference>
<name>A0A1E3SUU4_9MYCO</name>
<proteinExistence type="predicted"/>